<keyword evidence="3" id="KW-1185">Reference proteome</keyword>
<protein>
    <submittedName>
        <fullName evidence="4">Uncharacterized protein LOC106011946</fullName>
    </submittedName>
</protein>
<keyword evidence="2" id="KW-0812">Transmembrane</keyword>
<sequence length="157" mass="16626">MFHDAVESSPDNTSNMAGKCVGCLGGLLVFVALIAGGVAKINCKPPYFMPDKVHIKMTCTHDHGSDSACQLYITQSKTMATTNVFAPMDYIIDNQCTATVVASQLPAGKSFFEMGVVSFTSLSPEEKSVLSDPINIEKPTTTTTTTTTATSTTTSVN</sequence>
<feature type="transmembrane region" description="Helical" evidence="2">
    <location>
        <begin position="16"/>
        <end position="39"/>
    </location>
</feature>
<evidence type="ECO:0000256" key="1">
    <source>
        <dbReference type="SAM" id="MobiDB-lite"/>
    </source>
</evidence>
<evidence type="ECO:0000256" key="2">
    <source>
        <dbReference type="SAM" id="Phobius"/>
    </source>
</evidence>
<feature type="compositionally biased region" description="Low complexity" evidence="1">
    <location>
        <begin position="140"/>
        <end position="157"/>
    </location>
</feature>
<dbReference type="GeneID" id="106011946"/>
<feature type="region of interest" description="Disordered" evidence="1">
    <location>
        <begin position="136"/>
        <end position="157"/>
    </location>
</feature>
<organism evidence="3 4">
    <name type="scientific">Aplysia californica</name>
    <name type="common">California sea hare</name>
    <dbReference type="NCBI Taxonomy" id="6500"/>
    <lineage>
        <taxon>Eukaryota</taxon>
        <taxon>Metazoa</taxon>
        <taxon>Spiralia</taxon>
        <taxon>Lophotrochozoa</taxon>
        <taxon>Mollusca</taxon>
        <taxon>Gastropoda</taxon>
        <taxon>Heterobranchia</taxon>
        <taxon>Euthyneura</taxon>
        <taxon>Tectipleura</taxon>
        <taxon>Aplysiida</taxon>
        <taxon>Aplysioidea</taxon>
        <taxon>Aplysiidae</taxon>
        <taxon>Aplysia</taxon>
    </lineage>
</organism>
<keyword evidence="2" id="KW-1133">Transmembrane helix</keyword>
<dbReference type="Proteomes" id="UP000694888">
    <property type="component" value="Unplaced"/>
</dbReference>
<proteinExistence type="predicted"/>
<accession>A0ABM1A157</accession>
<evidence type="ECO:0000313" key="4">
    <source>
        <dbReference type="RefSeq" id="XP_012938715.1"/>
    </source>
</evidence>
<name>A0ABM1A157_APLCA</name>
<keyword evidence="2" id="KW-0472">Membrane</keyword>
<evidence type="ECO:0000313" key="3">
    <source>
        <dbReference type="Proteomes" id="UP000694888"/>
    </source>
</evidence>
<dbReference type="RefSeq" id="XP_012938715.1">
    <property type="nucleotide sequence ID" value="XM_013083261.1"/>
</dbReference>
<reference evidence="4" key="1">
    <citation type="submission" date="2025-08" db="UniProtKB">
        <authorList>
            <consortium name="RefSeq"/>
        </authorList>
    </citation>
    <scope>IDENTIFICATION</scope>
</reference>
<gene>
    <name evidence="4" type="primary">LOC106011946</name>
</gene>